<dbReference type="InterPro" id="IPR050187">
    <property type="entry name" value="Lipid_Phosphate_FormReg"/>
</dbReference>
<feature type="domain" description="DAGKc" evidence="11">
    <location>
        <begin position="3"/>
        <end position="135"/>
    </location>
</feature>
<dbReference type="RefSeq" id="WP_209462596.1">
    <property type="nucleotide sequence ID" value="NZ_CP110224.1"/>
</dbReference>
<dbReference type="InterPro" id="IPR005218">
    <property type="entry name" value="Diacylglycerol/lipid_kinase"/>
</dbReference>
<dbReference type="EC" id="2.7.1.107" evidence="12"/>
<keyword evidence="8" id="KW-0443">Lipid metabolism</keyword>
<dbReference type="InterPro" id="IPR017438">
    <property type="entry name" value="ATP-NAD_kinase_N"/>
</dbReference>
<evidence type="ECO:0000256" key="9">
    <source>
        <dbReference type="ARBA" id="ARBA00023209"/>
    </source>
</evidence>
<accession>A0ABS4IFJ8</accession>
<organism evidence="12 13">
    <name type="scientific">Virgibacillus natechei</name>
    <dbReference type="NCBI Taxonomy" id="1216297"/>
    <lineage>
        <taxon>Bacteria</taxon>
        <taxon>Bacillati</taxon>
        <taxon>Bacillota</taxon>
        <taxon>Bacilli</taxon>
        <taxon>Bacillales</taxon>
        <taxon>Bacillaceae</taxon>
        <taxon>Virgibacillus</taxon>
    </lineage>
</organism>
<keyword evidence="6" id="KW-0067">ATP-binding</keyword>
<evidence type="ECO:0000256" key="10">
    <source>
        <dbReference type="ARBA" id="ARBA00023264"/>
    </source>
</evidence>
<name>A0ABS4IFJ8_9BACI</name>
<evidence type="ECO:0000256" key="7">
    <source>
        <dbReference type="ARBA" id="ARBA00022842"/>
    </source>
</evidence>
<dbReference type="SUPFAM" id="SSF111331">
    <property type="entry name" value="NAD kinase/diacylglycerol kinase-like"/>
    <property type="match status" value="1"/>
</dbReference>
<dbReference type="SMART" id="SM00046">
    <property type="entry name" value="DAGKc"/>
    <property type="match status" value="1"/>
</dbReference>
<evidence type="ECO:0000256" key="2">
    <source>
        <dbReference type="ARBA" id="ARBA00005983"/>
    </source>
</evidence>
<keyword evidence="12" id="KW-0808">Transferase</keyword>
<dbReference type="Proteomes" id="UP001519345">
    <property type="component" value="Unassembled WGS sequence"/>
</dbReference>
<dbReference type="Gene3D" id="2.60.200.40">
    <property type="match status" value="1"/>
</dbReference>
<keyword evidence="10" id="KW-1208">Phospholipid metabolism</keyword>
<dbReference type="InterPro" id="IPR016064">
    <property type="entry name" value="NAD/diacylglycerol_kinase_sf"/>
</dbReference>
<keyword evidence="7" id="KW-0460">Magnesium</keyword>
<sequence>MNKTYKQALIIFNPESGNKKNHKSIDLIIDKLSDIGYNVTVQQSMLEDNRDNPVKIACEYKWDAIFIAGGDGTVNHTIQYLAKQAYRPKLGIFPFGTSNEFAKIIGMPCNIEEVLTIIERGKTKTIDIGKIGDDYFANIAGAGWLTDITYKASPILKTYFGEFAYSLCLIKTLLFTKQPASISINVPLNQQFSDLSIFIIMSGNSIGPLEQLIDTTTPLKEGHLHLLTCKRTNRFKLLIALLRKMLHMTDSNTPLTYSQVNSGSFTIPESCFVNLDGEQTKVTSKEFNVLPHHFHVFTALKEN</sequence>
<comment type="similarity">
    <text evidence="2">Belongs to the diacylglycerol/lipid kinase family.</text>
</comment>
<keyword evidence="5" id="KW-0547">Nucleotide-binding</keyword>
<reference evidence="12 13" key="1">
    <citation type="submission" date="2021-03" db="EMBL/GenBank/DDBJ databases">
        <title>Genomic Encyclopedia of Type Strains, Phase IV (KMG-IV): sequencing the most valuable type-strain genomes for metagenomic binning, comparative biology and taxonomic classification.</title>
        <authorList>
            <person name="Goeker M."/>
        </authorList>
    </citation>
    <scope>NUCLEOTIDE SEQUENCE [LARGE SCALE GENOMIC DNA]</scope>
    <source>
        <strain evidence="12 13">DSM 25609</strain>
    </source>
</reference>
<dbReference type="InterPro" id="IPR001206">
    <property type="entry name" value="Diacylglycerol_kinase_cat_dom"/>
</dbReference>
<keyword evidence="4" id="KW-0479">Metal-binding</keyword>
<dbReference type="PROSITE" id="PS50146">
    <property type="entry name" value="DAGK"/>
    <property type="match status" value="1"/>
</dbReference>
<evidence type="ECO:0000256" key="5">
    <source>
        <dbReference type="ARBA" id="ARBA00022741"/>
    </source>
</evidence>
<dbReference type="NCBIfam" id="TIGR00147">
    <property type="entry name" value="YegS/Rv2252/BmrU family lipid kinase"/>
    <property type="match status" value="1"/>
</dbReference>
<comment type="caution">
    <text evidence="12">The sequence shown here is derived from an EMBL/GenBank/DDBJ whole genome shotgun (WGS) entry which is preliminary data.</text>
</comment>
<evidence type="ECO:0000256" key="3">
    <source>
        <dbReference type="ARBA" id="ARBA00022516"/>
    </source>
</evidence>
<dbReference type="PANTHER" id="PTHR12358:SF106">
    <property type="entry name" value="LIPID KINASE YEGS"/>
    <property type="match status" value="1"/>
</dbReference>
<keyword evidence="13" id="KW-1185">Reference proteome</keyword>
<evidence type="ECO:0000313" key="12">
    <source>
        <dbReference type="EMBL" id="MBP1969395.1"/>
    </source>
</evidence>
<keyword evidence="12" id="KW-0418">Kinase</keyword>
<evidence type="ECO:0000256" key="4">
    <source>
        <dbReference type="ARBA" id="ARBA00022723"/>
    </source>
</evidence>
<protein>
    <submittedName>
        <fullName evidence="12">Diacylglycerol kinase (ATP)</fullName>
        <ecNumber evidence="12">2.7.1.107</ecNumber>
    </submittedName>
</protein>
<dbReference type="Pfam" id="PF00781">
    <property type="entry name" value="DAGK_cat"/>
    <property type="match status" value="1"/>
</dbReference>
<keyword evidence="3" id="KW-0444">Lipid biosynthesis</keyword>
<gene>
    <name evidence="12" type="ORF">J2Z83_001499</name>
</gene>
<dbReference type="GO" id="GO:0004143">
    <property type="term" value="F:ATP-dependent diacylglycerol kinase activity"/>
    <property type="evidence" value="ECO:0007669"/>
    <property type="project" value="UniProtKB-EC"/>
</dbReference>
<evidence type="ECO:0000313" key="13">
    <source>
        <dbReference type="Proteomes" id="UP001519345"/>
    </source>
</evidence>
<proteinExistence type="inferred from homology"/>
<keyword evidence="9" id="KW-0594">Phospholipid biosynthesis</keyword>
<comment type="cofactor">
    <cofactor evidence="1">
        <name>Mg(2+)</name>
        <dbReference type="ChEBI" id="CHEBI:18420"/>
    </cofactor>
</comment>
<evidence type="ECO:0000256" key="6">
    <source>
        <dbReference type="ARBA" id="ARBA00022840"/>
    </source>
</evidence>
<dbReference type="PANTHER" id="PTHR12358">
    <property type="entry name" value="SPHINGOSINE KINASE"/>
    <property type="match status" value="1"/>
</dbReference>
<dbReference type="Gene3D" id="3.40.50.10330">
    <property type="entry name" value="Probable inorganic polyphosphate/atp-NAD kinase, domain 1"/>
    <property type="match status" value="1"/>
</dbReference>
<evidence type="ECO:0000256" key="1">
    <source>
        <dbReference type="ARBA" id="ARBA00001946"/>
    </source>
</evidence>
<evidence type="ECO:0000256" key="8">
    <source>
        <dbReference type="ARBA" id="ARBA00023098"/>
    </source>
</evidence>
<dbReference type="EMBL" id="JAGGKX010000006">
    <property type="protein sequence ID" value="MBP1969395.1"/>
    <property type="molecule type" value="Genomic_DNA"/>
</dbReference>
<evidence type="ECO:0000259" key="11">
    <source>
        <dbReference type="PROSITE" id="PS50146"/>
    </source>
</evidence>